<dbReference type="AlphaFoldDB" id="A0A2G5I7N8"/>
<dbReference type="EMBL" id="CP134184">
    <property type="protein sequence ID" value="WPA96444.1"/>
    <property type="molecule type" value="Genomic_DNA"/>
</dbReference>
<dbReference type="Proteomes" id="UP000230605">
    <property type="component" value="Chromosome 1"/>
</dbReference>
<gene>
    <name evidence="2" type="ORF">CB0940_01020</name>
    <name evidence="3" type="ORF">RHO25_001051</name>
</gene>
<name>A0A2G5I7N8_CERBT</name>
<accession>A0A2G5I7N8</accession>
<evidence type="ECO:0000313" key="5">
    <source>
        <dbReference type="Proteomes" id="UP001302367"/>
    </source>
</evidence>
<dbReference type="OrthoDB" id="3647235at2759"/>
<reference evidence="3 5" key="2">
    <citation type="submission" date="2023-09" db="EMBL/GenBank/DDBJ databases">
        <title>Complete-Gapless Cercospora beticola genome.</title>
        <authorList>
            <person name="Wyatt N.A."/>
            <person name="Spanner R.E."/>
            <person name="Bolton M.D."/>
        </authorList>
    </citation>
    <scope>NUCLEOTIDE SEQUENCE [LARGE SCALE GENOMIC DNA]</scope>
    <source>
        <strain evidence="3">Cb09-40</strain>
    </source>
</reference>
<keyword evidence="5" id="KW-1185">Reference proteome</keyword>
<dbReference type="Proteomes" id="UP001302367">
    <property type="component" value="Chromosome 1"/>
</dbReference>
<reference evidence="2 4" key="1">
    <citation type="submission" date="2015-10" db="EMBL/GenBank/DDBJ databases">
        <title>The cercosporin biosynthetic gene cluster was horizontally transferred to several fungal lineages and shown to be expanded in Cercospora beticola based on microsynteny with recipient genomes.</title>
        <authorList>
            <person name="De Jonge R."/>
            <person name="Ebert M.K."/>
            <person name="Suttle J.C."/>
            <person name="Jurick Ii W.M."/>
            <person name="Secor G.A."/>
            <person name="Thomma B.P."/>
            <person name="Van De Peer Y."/>
            <person name="Bolton M.D."/>
        </authorList>
    </citation>
    <scope>NUCLEOTIDE SEQUENCE [LARGE SCALE GENOMIC DNA]</scope>
    <source>
        <strain evidence="2 4">09-40</strain>
    </source>
</reference>
<protein>
    <submittedName>
        <fullName evidence="2">Uncharacterized protein</fullName>
    </submittedName>
</protein>
<feature type="compositionally biased region" description="Low complexity" evidence="1">
    <location>
        <begin position="215"/>
        <end position="224"/>
    </location>
</feature>
<evidence type="ECO:0000313" key="3">
    <source>
        <dbReference type="EMBL" id="WPA96444.1"/>
    </source>
</evidence>
<organism evidence="2 4">
    <name type="scientific">Cercospora beticola</name>
    <name type="common">Sugarbeet leaf spot fungus</name>
    <dbReference type="NCBI Taxonomy" id="122368"/>
    <lineage>
        <taxon>Eukaryota</taxon>
        <taxon>Fungi</taxon>
        <taxon>Dikarya</taxon>
        <taxon>Ascomycota</taxon>
        <taxon>Pezizomycotina</taxon>
        <taxon>Dothideomycetes</taxon>
        <taxon>Dothideomycetidae</taxon>
        <taxon>Mycosphaerellales</taxon>
        <taxon>Mycosphaerellaceae</taxon>
        <taxon>Cercospora</taxon>
    </lineage>
</organism>
<evidence type="ECO:0000256" key="1">
    <source>
        <dbReference type="SAM" id="MobiDB-lite"/>
    </source>
</evidence>
<dbReference type="EMBL" id="LKMD01000100">
    <property type="protein sequence ID" value="PIB00800.1"/>
    <property type="molecule type" value="Genomic_DNA"/>
</dbReference>
<evidence type="ECO:0000313" key="2">
    <source>
        <dbReference type="EMBL" id="PIB00800.1"/>
    </source>
</evidence>
<sequence length="481" mass="54131">MHRRCTSLKSHQNNWYVQASHVRRSVSDDWYQTGFIGLAAAVPWTLSCMTPRYRTSIRICTASAATCATIGSLTYDSSPCQSWRHRVAVKTTSSERQPHREPLRYPGLRDGVILAGLGSIMMLSRLSTRARIYRHILVASTCSVAAAYIAHRITQIRDDMKLVGALKPAAGLGSTSLTDTSATVKAISLMAVEDPMLHPADGTMAASRGPLVNQGGSSTSDSGSGSSGRGSPLDGAPQSQGGRKEGDALTASKAPFNIGVRMSASANANYQWTSENPIADLERNLKRLTEKREKLAREAEFLWSWLSVKELEYYNHYYKLAECPEKRSKRYYLHTLCQVHFVLWQKATALDWRIADTKKHMSRLRSLDANGDMTWCIEEPAKAAVSRPEQAMWHFRDFEQSLAKKQAHLQQIRRNMAEMLLGFDEAAQNEQIYDPEEKKMVCQKDMFVKVRDSLEREVERVDESQQVVRQLIIDAKRRVTQ</sequence>
<proteinExistence type="predicted"/>
<feature type="region of interest" description="Disordered" evidence="1">
    <location>
        <begin position="200"/>
        <end position="248"/>
    </location>
</feature>
<evidence type="ECO:0000313" key="4">
    <source>
        <dbReference type="Proteomes" id="UP000230605"/>
    </source>
</evidence>